<keyword evidence="6 10" id="KW-0819">tRNA processing</keyword>
<feature type="domain" description="MnmC-like methyltransferase" evidence="12">
    <location>
        <begin position="111"/>
        <end position="232"/>
    </location>
</feature>
<keyword evidence="5 10" id="KW-0949">S-adenosyl-L-methionine</keyword>
<comment type="similarity">
    <text evidence="10">In the C-terminal section; belongs to the DAO family.</text>
</comment>
<dbReference type="GO" id="GO:0004808">
    <property type="term" value="F:tRNA (5-methylaminomethyl-2-thiouridylate)(34)-methyltransferase activity"/>
    <property type="evidence" value="ECO:0007669"/>
    <property type="project" value="UniProtKB-EC"/>
</dbReference>
<dbReference type="Gene3D" id="3.30.9.10">
    <property type="entry name" value="D-Amino Acid Oxidase, subunit A, domain 2"/>
    <property type="match status" value="1"/>
</dbReference>
<evidence type="ECO:0000259" key="11">
    <source>
        <dbReference type="Pfam" id="PF01266"/>
    </source>
</evidence>
<dbReference type="PANTHER" id="PTHR13847">
    <property type="entry name" value="SARCOSINE DEHYDROGENASE-RELATED"/>
    <property type="match status" value="1"/>
</dbReference>
<name>A0ABW4N2C3_9CAUL</name>
<feature type="region of interest" description="FAD-dependent cmnm(5)s(2)U34 oxidoreductase" evidence="10">
    <location>
        <begin position="247"/>
        <end position="601"/>
    </location>
</feature>
<sequence>MSAPDGPSPLTWTEDGQPRSRLFGDVYFSAEDGLAESRAVFLAGCGLPDRWAGRRRFVVGELGFGTGLNILALLDLWGRARPPGGRLHVFTIEAHPLARAEAARALAAWPELSPLSDRLVAQWPGKARGFHRIELAELGAVIDVAHMEAAEALAAWTGRADAWFLDGFAPAANPEMWRQEVLDLVAARSAPGARAATFTVAGAVRRGLQAAGFGVDKRPGFGRKRERLEAALPGEAVDPAPRRVAIVGAGIAGASAARALRALGVEPLVIEAEAPGAGGSGNPAALVTPRLDAGLGPLAALFAQAWARAIELYEALPGAVISRGVLQLAAQPRDPTRFEKIAASDLFDPGALTVLGPQAASARLGEPAPVALDQAPALVIAPDAALAAWLGPVRRARVARLERSGQGWRLLADDGALIGEAEQVILCAGLASRALVPGLPLSAVRGQASWAPGVTPPAAAAWGGYVLPTRDGGALFGATHDREDEACDLRPGDHDRNLAQLRAALPGLAAQVDGRPLEGRASVRAVTPDRLPMAGPVAGMDGLHLLTGLGSRGFALAPLLAEQVAAAALGAPWPLPAPLAALVDPERFSRRAARGAGPGPR</sequence>
<evidence type="ECO:0000256" key="9">
    <source>
        <dbReference type="ARBA" id="ARBA00023268"/>
    </source>
</evidence>
<comment type="caution">
    <text evidence="13">The sequence shown here is derived from an EMBL/GenBank/DDBJ whole genome shotgun (WGS) entry which is preliminary data.</text>
</comment>
<evidence type="ECO:0000259" key="12">
    <source>
        <dbReference type="Pfam" id="PF05430"/>
    </source>
</evidence>
<evidence type="ECO:0000256" key="2">
    <source>
        <dbReference type="ARBA" id="ARBA00022603"/>
    </source>
</evidence>
<dbReference type="InterPro" id="IPR036188">
    <property type="entry name" value="FAD/NAD-bd_sf"/>
</dbReference>
<dbReference type="RefSeq" id="WP_377282915.1">
    <property type="nucleotide sequence ID" value="NZ_JBHRSI010000008.1"/>
</dbReference>
<keyword evidence="1 10" id="KW-0963">Cytoplasm</keyword>
<evidence type="ECO:0000256" key="4">
    <source>
        <dbReference type="ARBA" id="ARBA00022679"/>
    </source>
</evidence>
<keyword evidence="9 10" id="KW-0511">Multifunctional enzyme</keyword>
<dbReference type="InterPro" id="IPR023032">
    <property type="entry name" value="tRNA_MAMT_biosynth_bifunc_MnmC"/>
</dbReference>
<dbReference type="GO" id="GO:0032259">
    <property type="term" value="P:methylation"/>
    <property type="evidence" value="ECO:0007669"/>
    <property type="project" value="UniProtKB-KW"/>
</dbReference>
<dbReference type="EC" id="1.5.-.-" evidence="10"/>
<keyword evidence="8 10" id="KW-0560">Oxidoreductase</keyword>
<dbReference type="InterPro" id="IPR047785">
    <property type="entry name" value="tRNA_MNMC2"/>
</dbReference>
<protein>
    <recommendedName>
        <fullName evidence="10">tRNA 5-methylaminomethyl-2-thiouridine biosynthesis bifunctional protein MnmC</fullName>
        <shortName evidence="10">tRNA mnm(5)s(2)U biosynthesis bifunctional protein</shortName>
    </recommendedName>
    <domain>
        <recommendedName>
            <fullName evidence="10">tRNA (mnm(5)s(2)U34)-methyltransferase</fullName>
            <ecNumber evidence="10">2.1.1.61</ecNumber>
        </recommendedName>
    </domain>
    <domain>
        <recommendedName>
            <fullName evidence="10">FAD-dependent cmnm(5)s(2)U34 oxidoreductase</fullName>
            <ecNumber evidence="10">1.5.-.-</ecNumber>
        </recommendedName>
    </domain>
</protein>
<dbReference type="InterPro" id="IPR008471">
    <property type="entry name" value="MnmC-like_methylTransf"/>
</dbReference>
<dbReference type="PANTHER" id="PTHR13847:SF283">
    <property type="entry name" value="TRNA 5-METHYLAMINOMETHYL-2-THIOURIDINE BIOSYNTHESIS BIFUNCTIONAL PROTEIN MNMC"/>
    <property type="match status" value="1"/>
</dbReference>
<evidence type="ECO:0000313" key="13">
    <source>
        <dbReference type="EMBL" id="MFD1783893.1"/>
    </source>
</evidence>
<evidence type="ECO:0000256" key="10">
    <source>
        <dbReference type="HAMAP-Rule" id="MF_01102"/>
    </source>
</evidence>
<evidence type="ECO:0000256" key="7">
    <source>
        <dbReference type="ARBA" id="ARBA00022827"/>
    </source>
</evidence>
<dbReference type="InterPro" id="IPR017610">
    <property type="entry name" value="tRNA_S-uridine_synth_MnmC_C"/>
</dbReference>
<keyword evidence="7 10" id="KW-0274">FAD</keyword>
<keyword evidence="14" id="KW-1185">Reference proteome</keyword>
<evidence type="ECO:0000256" key="1">
    <source>
        <dbReference type="ARBA" id="ARBA00022490"/>
    </source>
</evidence>
<keyword evidence="2 10" id="KW-0489">Methyltransferase</keyword>
<dbReference type="EC" id="2.1.1.61" evidence="10"/>
<comment type="cofactor">
    <cofactor evidence="10">
        <name>FAD</name>
        <dbReference type="ChEBI" id="CHEBI:57692"/>
    </cofactor>
</comment>
<feature type="domain" description="FAD dependent oxidoreductase" evidence="11">
    <location>
        <begin position="243"/>
        <end position="566"/>
    </location>
</feature>
<evidence type="ECO:0000256" key="8">
    <source>
        <dbReference type="ARBA" id="ARBA00023002"/>
    </source>
</evidence>
<gene>
    <name evidence="10 13" type="primary">mnmC</name>
    <name evidence="13" type="ORF">ACFSC0_10860</name>
</gene>
<evidence type="ECO:0000256" key="6">
    <source>
        <dbReference type="ARBA" id="ARBA00022694"/>
    </source>
</evidence>
<dbReference type="SUPFAM" id="SSF51905">
    <property type="entry name" value="FAD/NAD(P)-binding domain"/>
    <property type="match status" value="1"/>
</dbReference>
<evidence type="ECO:0000313" key="14">
    <source>
        <dbReference type="Proteomes" id="UP001597237"/>
    </source>
</evidence>
<dbReference type="Proteomes" id="UP001597237">
    <property type="component" value="Unassembled WGS sequence"/>
</dbReference>
<dbReference type="NCBIfam" id="TIGR03197">
    <property type="entry name" value="MnmC_Cterm"/>
    <property type="match status" value="1"/>
</dbReference>
<dbReference type="HAMAP" id="MF_01102">
    <property type="entry name" value="MnmC"/>
    <property type="match status" value="1"/>
</dbReference>
<keyword evidence="3 10" id="KW-0285">Flavoprotein</keyword>
<dbReference type="Pfam" id="PF01266">
    <property type="entry name" value="DAO"/>
    <property type="match status" value="1"/>
</dbReference>
<evidence type="ECO:0000256" key="5">
    <source>
        <dbReference type="ARBA" id="ARBA00022691"/>
    </source>
</evidence>
<dbReference type="NCBIfam" id="NF033855">
    <property type="entry name" value="tRNA_MNMC2"/>
    <property type="match status" value="1"/>
</dbReference>
<dbReference type="Gene3D" id="3.50.50.60">
    <property type="entry name" value="FAD/NAD(P)-binding domain"/>
    <property type="match status" value="1"/>
</dbReference>
<dbReference type="Pfam" id="PF05430">
    <property type="entry name" value="Methyltransf_30"/>
    <property type="match status" value="1"/>
</dbReference>
<dbReference type="SUPFAM" id="SSF53335">
    <property type="entry name" value="S-adenosyl-L-methionine-dependent methyltransferases"/>
    <property type="match status" value="1"/>
</dbReference>
<dbReference type="Gene3D" id="3.40.50.150">
    <property type="entry name" value="Vaccinia Virus protein VP39"/>
    <property type="match status" value="1"/>
</dbReference>
<reference evidence="14" key="1">
    <citation type="journal article" date="2019" name="Int. J. Syst. Evol. Microbiol.">
        <title>The Global Catalogue of Microorganisms (GCM) 10K type strain sequencing project: providing services to taxonomists for standard genome sequencing and annotation.</title>
        <authorList>
            <consortium name="The Broad Institute Genomics Platform"/>
            <consortium name="The Broad Institute Genome Sequencing Center for Infectious Disease"/>
            <person name="Wu L."/>
            <person name="Ma J."/>
        </authorList>
    </citation>
    <scope>NUCLEOTIDE SEQUENCE [LARGE SCALE GENOMIC DNA]</scope>
    <source>
        <strain evidence="14">DFY28</strain>
    </source>
</reference>
<accession>A0ABW4N2C3</accession>
<feature type="region of interest" description="tRNA (mnm(5)s(2)U34)-methyltransferase" evidence="10">
    <location>
        <begin position="1"/>
        <end position="233"/>
    </location>
</feature>
<organism evidence="13 14">
    <name type="scientific">Phenylobacterium terrae</name>
    <dbReference type="NCBI Taxonomy" id="2665495"/>
    <lineage>
        <taxon>Bacteria</taxon>
        <taxon>Pseudomonadati</taxon>
        <taxon>Pseudomonadota</taxon>
        <taxon>Alphaproteobacteria</taxon>
        <taxon>Caulobacterales</taxon>
        <taxon>Caulobacteraceae</taxon>
        <taxon>Phenylobacterium</taxon>
    </lineage>
</organism>
<proteinExistence type="inferred from homology"/>
<dbReference type="EMBL" id="JBHUEY010000001">
    <property type="protein sequence ID" value="MFD1783893.1"/>
    <property type="molecule type" value="Genomic_DNA"/>
</dbReference>
<comment type="function">
    <text evidence="10">Catalyzes the last two steps in the biosynthesis of 5-methylaminomethyl-2-thiouridine (mnm(5)s(2)U) at the wobble position (U34) in tRNA. Catalyzes the FAD-dependent demodification of cmnm(5)s(2)U34 to nm(5)s(2)U34, followed by the transfer of a methyl group from S-adenosyl-L-methionine to nm(5)s(2)U34, to form mnm(5)s(2)U34.</text>
</comment>
<dbReference type="InterPro" id="IPR006076">
    <property type="entry name" value="FAD-dep_OxRdtase"/>
</dbReference>
<comment type="catalytic activity">
    <reaction evidence="10">
        <text>5-aminomethyl-2-thiouridine(34) in tRNA + S-adenosyl-L-methionine = 5-methylaminomethyl-2-thiouridine(34) in tRNA + S-adenosyl-L-homocysteine + H(+)</text>
        <dbReference type="Rhea" id="RHEA:19569"/>
        <dbReference type="Rhea" id="RHEA-COMP:10195"/>
        <dbReference type="Rhea" id="RHEA-COMP:10197"/>
        <dbReference type="ChEBI" id="CHEBI:15378"/>
        <dbReference type="ChEBI" id="CHEBI:57856"/>
        <dbReference type="ChEBI" id="CHEBI:59789"/>
        <dbReference type="ChEBI" id="CHEBI:74454"/>
        <dbReference type="ChEBI" id="CHEBI:74455"/>
        <dbReference type="EC" id="2.1.1.61"/>
    </reaction>
</comment>
<comment type="similarity">
    <text evidence="10">In the N-terminal section; belongs to the methyltransferase superfamily. tRNA (mnm(5)s(2)U34)-methyltransferase family.</text>
</comment>
<keyword evidence="4 10" id="KW-0808">Transferase</keyword>
<comment type="subcellular location">
    <subcellularLocation>
        <location evidence="10">Cytoplasm</location>
    </subcellularLocation>
</comment>
<dbReference type="InterPro" id="IPR029063">
    <property type="entry name" value="SAM-dependent_MTases_sf"/>
</dbReference>
<evidence type="ECO:0000256" key="3">
    <source>
        <dbReference type="ARBA" id="ARBA00022630"/>
    </source>
</evidence>